<comment type="subcellular location">
    <subcellularLocation>
        <location evidence="1">Cell membrane</location>
        <topology evidence="1">Multi-pass membrane protein</topology>
    </subcellularLocation>
</comment>
<reference evidence="8 9" key="1">
    <citation type="submission" date="2006-03" db="EMBL/GenBank/DDBJ databases">
        <title>Complete sequence of Shewanella denitrificans OS217.</title>
        <authorList>
            <consortium name="US DOE Joint Genome Institute"/>
            <person name="Copeland A."/>
            <person name="Lucas S."/>
            <person name="Lapidus A."/>
            <person name="Barry K."/>
            <person name="Detter J.C."/>
            <person name="Glavina del Rio T."/>
            <person name="Hammon N."/>
            <person name="Israni S."/>
            <person name="Dalin E."/>
            <person name="Tice H."/>
            <person name="Pitluck S."/>
            <person name="Brettin T."/>
            <person name="Bruce D."/>
            <person name="Han C."/>
            <person name="Tapia R."/>
            <person name="Gilna P."/>
            <person name="Kiss H."/>
            <person name="Schmutz J."/>
            <person name="Larimer F."/>
            <person name="Land M."/>
            <person name="Hauser L."/>
            <person name="Kyrpides N."/>
            <person name="Lykidis A."/>
            <person name="Richardson P."/>
        </authorList>
    </citation>
    <scope>NUCLEOTIDE SEQUENCE [LARGE SCALE GENOMIC DNA]</scope>
    <source>
        <strain evidence="9">OS217 / ATCC BAA-1090 / DSM 15013</strain>
    </source>
</reference>
<sequence>MMTLFQDLGLTQELMIILAIDLSIAVILLTLMRYLQGWSVKVNSSVELAERDNFAFGISTAGAIAALGIVLTGAITGEAASSYATEAIGMTSYGLFGLVLIKLGRFLHDKIALNELDKNAEILKGNVSVALVDASVAIATAIIIRSVLMWAEDITLDTFIAIFSAFIISQFILVLLTRLRERRYAKRNQDASMQQAFVTGQTALAIRHSGYLIAMALSFNAASHFITYDPSAYVTNIIGWMIFSLIMLVVLSLLITLVKALVLARINLAQEVEQQHNIGIAAVEMAISIAIALLLTALMA</sequence>
<evidence type="ECO:0008006" key="10">
    <source>
        <dbReference type="Google" id="ProtNLM"/>
    </source>
</evidence>
<dbReference type="AlphaFoldDB" id="Q12RD6"/>
<dbReference type="InterPro" id="IPR007140">
    <property type="entry name" value="DUF350"/>
</dbReference>
<dbReference type="KEGG" id="sdn:Sden_0700"/>
<keyword evidence="3" id="KW-1003">Cell membrane</keyword>
<feature type="transmembrane region" description="Helical" evidence="7">
    <location>
        <begin position="127"/>
        <end position="148"/>
    </location>
</feature>
<dbReference type="Proteomes" id="UP000001982">
    <property type="component" value="Chromosome"/>
</dbReference>
<dbReference type="HOGENOM" id="CLU_080987_0_0_6"/>
<evidence type="ECO:0000313" key="9">
    <source>
        <dbReference type="Proteomes" id="UP000001982"/>
    </source>
</evidence>
<keyword evidence="5 7" id="KW-1133">Transmembrane helix</keyword>
<dbReference type="Pfam" id="PF03994">
    <property type="entry name" value="DUF350"/>
    <property type="match status" value="2"/>
</dbReference>
<evidence type="ECO:0000313" key="8">
    <source>
        <dbReference type="EMBL" id="ABE53990.1"/>
    </source>
</evidence>
<dbReference type="STRING" id="318161.Sden_0700"/>
<evidence type="ECO:0000256" key="2">
    <source>
        <dbReference type="ARBA" id="ARBA00005779"/>
    </source>
</evidence>
<dbReference type="eggNOG" id="COG3766">
    <property type="taxonomic scope" value="Bacteria"/>
</dbReference>
<organism evidence="8 9">
    <name type="scientific">Shewanella denitrificans (strain OS217 / ATCC BAA-1090 / DSM 15013)</name>
    <dbReference type="NCBI Taxonomy" id="318161"/>
    <lineage>
        <taxon>Bacteria</taxon>
        <taxon>Pseudomonadati</taxon>
        <taxon>Pseudomonadota</taxon>
        <taxon>Gammaproteobacteria</taxon>
        <taxon>Alteromonadales</taxon>
        <taxon>Shewanellaceae</taxon>
        <taxon>Shewanella</taxon>
    </lineage>
</organism>
<feature type="transmembrane region" description="Helical" evidence="7">
    <location>
        <begin position="54"/>
        <end position="75"/>
    </location>
</feature>
<dbReference type="PANTHER" id="PTHR40043:SF1">
    <property type="entry name" value="UPF0719 INNER MEMBRANE PROTEIN YJFL"/>
    <property type="match status" value="1"/>
</dbReference>
<feature type="transmembrane region" description="Helical" evidence="7">
    <location>
        <begin position="237"/>
        <end position="258"/>
    </location>
</feature>
<dbReference type="PANTHER" id="PTHR40043">
    <property type="entry name" value="UPF0719 INNER MEMBRANE PROTEIN YJFL"/>
    <property type="match status" value="1"/>
</dbReference>
<evidence type="ECO:0000256" key="1">
    <source>
        <dbReference type="ARBA" id="ARBA00004651"/>
    </source>
</evidence>
<evidence type="ECO:0000256" key="6">
    <source>
        <dbReference type="ARBA" id="ARBA00023136"/>
    </source>
</evidence>
<feature type="transmembrane region" description="Helical" evidence="7">
    <location>
        <begin position="196"/>
        <end position="217"/>
    </location>
</feature>
<keyword evidence="4 7" id="KW-0812">Transmembrane</keyword>
<evidence type="ECO:0000256" key="5">
    <source>
        <dbReference type="ARBA" id="ARBA00022989"/>
    </source>
</evidence>
<gene>
    <name evidence="8" type="ordered locus">Sden_0700</name>
</gene>
<keyword evidence="9" id="KW-1185">Reference proteome</keyword>
<evidence type="ECO:0000256" key="3">
    <source>
        <dbReference type="ARBA" id="ARBA00022475"/>
    </source>
</evidence>
<feature type="transmembrane region" description="Helical" evidence="7">
    <location>
        <begin position="278"/>
        <end position="299"/>
    </location>
</feature>
<evidence type="ECO:0000256" key="4">
    <source>
        <dbReference type="ARBA" id="ARBA00022692"/>
    </source>
</evidence>
<proteinExistence type="inferred from homology"/>
<protein>
    <recommendedName>
        <fullName evidence="10">ATP synthase F0, A subunit</fullName>
    </recommendedName>
</protein>
<accession>Q12RD6</accession>
<feature type="transmembrane region" description="Helical" evidence="7">
    <location>
        <begin position="87"/>
        <end position="107"/>
    </location>
</feature>
<comment type="similarity">
    <text evidence="2">Belongs to the UPF0719 family.</text>
</comment>
<keyword evidence="6 7" id="KW-0472">Membrane</keyword>
<name>Q12RD6_SHEDO</name>
<dbReference type="EMBL" id="CP000302">
    <property type="protein sequence ID" value="ABE53990.1"/>
    <property type="molecule type" value="Genomic_DNA"/>
</dbReference>
<feature type="transmembrane region" description="Helical" evidence="7">
    <location>
        <begin position="14"/>
        <end position="34"/>
    </location>
</feature>
<evidence type="ECO:0000256" key="7">
    <source>
        <dbReference type="SAM" id="Phobius"/>
    </source>
</evidence>
<dbReference type="GO" id="GO:0005886">
    <property type="term" value="C:plasma membrane"/>
    <property type="evidence" value="ECO:0007669"/>
    <property type="project" value="UniProtKB-SubCell"/>
</dbReference>
<feature type="transmembrane region" description="Helical" evidence="7">
    <location>
        <begin position="154"/>
        <end position="176"/>
    </location>
</feature>